<proteinExistence type="predicted"/>
<dbReference type="InterPro" id="IPR051822">
    <property type="entry name" value="Glycosyl_Hydrolase_84"/>
</dbReference>
<dbReference type="EMBL" id="PCDP01000001">
    <property type="protein sequence ID" value="PZM16808.1"/>
    <property type="molecule type" value="Genomic_DNA"/>
</dbReference>
<dbReference type="OrthoDB" id="8593648at2"/>
<dbReference type="GO" id="GO:0016231">
    <property type="term" value="F:beta-N-acetylglucosaminidase activity"/>
    <property type="evidence" value="ECO:0007669"/>
    <property type="project" value="TreeGrafter"/>
</dbReference>
<dbReference type="PANTHER" id="PTHR13170:SF16">
    <property type="entry name" value="PROTEIN O-GLCNACASE"/>
    <property type="match status" value="1"/>
</dbReference>
<accession>A0A2W4D1H2</accession>
<dbReference type="GO" id="GO:0009100">
    <property type="term" value="P:glycoprotein metabolic process"/>
    <property type="evidence" value="ECO:0007669"/>
    <property type="project" value="TreeGrafter"/>
</dbReference>
<dbReference type="RefSeq" id="WP_111158138.1">
    <property type="nucleotide sequence ID" value="NZ_PCDP01000001.1"/>
</dbReference>
<protein>
    <submittedName>
        <fullName evidence="2">GNAT family N-acetyltransferase</fullName>
    </submittedName>
</protein>
<feature type="domain" description="N-acetyltransferase" evidence="1">
    <location>
        <begin position="2"/>
        <end position="205"/>
    </location>
</feature>
<dbReference type="PROSITE" id="PS51186">
    <property type="entry name" value="GNAT"/>
    <property type="match status" value="1"/>
</dbReference>
<keyword evidence="3" id="KW-1185">Reference proteome</keyword>
<keyword evidence="2" id="KW-0808">Transferase</keyword>
<dbReference type="GO" id="GO:0016747">
    <property type="term" value="F:acyltransferase activity, transferring groups other than amino-acyl groups"/>
    <property type="evidence" value="ECO:0007669"/>
    <property type="project" value="InterPro"/>
</dbReference>
<dbReference type="AlphaFoldDB" id="A0A2W4D1H2"/>
<dbReference type="SUPFAM" id="SSF55729">
    <property type="entry name" value="Acyl-CoA N-acyltransferases (Nat)"/>
    <property type="match status" value="1"/>
</dbReference>
<dbReference type="Gene3D" id="3.40.630.30">
    <property type="match status" value="1"/>
</dbReference>
<reference evidence="2 3" key="1">
    <citation type="journal article" date="2018" name="Sci. Rep.">
        <title>Rhizobium tumorigenes sp. nov., a novel plant tumorigenic bacterium isolated from cane gall tumors on thornless blackberry.</title>
        <authorList>
            <person name="Kuzmanovi N."/>
            <person name="Smalla K."/>
            <person name="Gronow S."/>
            <person name="PuBawska J."/>
        </authorList>
    </citation>
    <scope>NUCLEOTIDE SEQUENCE [LARGE SCALE GENOMIC DNA]</scope>
    <source>
        <strain evidence="2 3">CCBAU 85046</strain>
    </source>
</reference>
<evidence type="ECO:0000259" key="1">
    <source>
        <dbReference type="PROSITE" id="PS51186"/>
    </source>
</evidence>
<dbReference type="Pfam" id="PF00583">
    <property type="entry name" value="Acetyltransf_1"/>
    <property type="match status" value="1"/>
</dbReference>
<dbReference type="PANTHER" id="PTHR13170">
    <property type="entry name" value="O-GLCNACASE"/>
    <property type="match status" value="1"/>
</dbReference>
<organism evidence="2 3">
    <name type="scientific">Rhizobium tubonense</name>
    <dbReference type="NCBI Taxonomy" id="484088"/>
    <lineage>
        <taxon>Bacteria</taxon>
        <taxon>Pseudomonadati</taxon>
        <taxon>Pseudomonadota</taxon>
        <taxon>Alphaproteobacteria</taxon>
        <taxon>Hyphomicrobiales</taxon>
        <taxon>Rhizobiaceae</taxon>
        <taxon>Rhizobium/Agrobacterium group</taxon>
        <taxon>Rhizobium</taxon>
    </lineage>
</organism>
<dbReference type="InterPro" id="IPR016181">
    <property type="entry name" value="Acyl_CoA_acyltransferase"/>
</dbReference>
<dbReference type="InterPro" id="IPR000182">
    <property type="entry name" value="GNAT_dom"/>
</dbReference>
<gene>
    <name evidence="2" type="ORF">CPY51_00710</name>
</gene>
<sequence length="205" mass="22734">MINLRPVDMADIDSLYAISLATGDAGGDASSLYRDGRMIGHIYSAPYAHFCAESSFVAEDGRDVVGYIVGALNTRAYEERLERDWWPQLRQAYREPSGERSAWDADQQRSFMIHHPRRTPEAIIDAFPAHIHMNLLPRTQGLGVGTALLDLWLSTARSAKVRAVHLGASIANEAAVRFWQSRGFSPLQLLPSIPSGTTVWLGRSI</sequence>
<evidence type="ECO:0000313" key="2">
    <source>
        <dbReference type="EMBL" id="PZM16808.1"/>
    </source>
</evidence>
<comment type="caution">
    <text evidence="2">The sequence shown here is derived from an EMBL/GenBank/DDBJ whole genome shotgun (WGS) entry which is preliminary data.</text>
</comment>
<dbReference type="Proteomes" id="UP000248925">
    <property type="component" value="Unassembled WGS sequence"/>
</dbReference>
<evidence type="ECO:0000313" key="3">
    <source>
        <dbReference type="Proteomes" id="UP000248925"/>
    </source>
</evidence>
<name>A0A2W4D1H2_9HYPH</name>